<dbReference type="InterPro" id="IPR013568">
    <property type="entry name" value="SEFIR_dom"/>
</dbReference>
<proteinExistence type="predicted"/>
<dbReference type="Gene3D" id="3.40.50.10140">
    <property type="entry name" value="Toll/interleukin-1 receptor homology (TIR) domain"/>
    <property type="match status" value="1"/>
</dbReference>
<dbReference type="InterPro" id="IPR000157">
    <property type="entry name" value="TIR_dom"/>
</dbReference>
<comment type="caution">
    <text evidence="2">The sequence shown here is derived from an EMBL/GenBank/DDBJ whole genome shotgun (WGS) entry which is preliminary data.</text>
</comment>
<evidence type="ECO:0000313" key="3">
    <source>
        <dbReference type="Proteomes" id="UP000220397"/>
    </source>
</evidence>
<accession>A0A9X6VDG1</accession>
<dbReference type="PROSITE" id="PS51534">
    <property type="entry name" value="SEFIR"/>
    <property type="match status" value="1"/>
</dbReference>
<dbReference type="Pfam" id="PF13676">
    <property type="entry name" value="TIR_2"/>
    <property type="match status" value="1"/>
</dbReference>
<dbReference type="AlphaFoldDB" id="A0A9X6VDG1"/>
<feature type="domain" description="SEFIR" evidence="1">
    <location>
        <begin position="11"/>
        <end position="147"/>
    </location>
</feature>
<dbReference type="EMBL" id="NTUS01000020">
    <property type="protein sequence ID" value="PFB08600.1"/>
    <property type="molecule type" value="Genomic_DNA"/>
</dbReference>
<sequence>MEQNKEFGSRPPKVFISYSWTSPDYKEKVISLANRLTENGIEVVIDVWDLKPGHNMFAFMESMVTDSTIDKVLVLCNKSYAERASSYNGGVGTETQIIGPEVYTKVKQEKFIPVILERDENEKDYIPVHMKGLIYIDLHMNFEEGYESLLRLLYEQPLLRKPKLGSPPAYLFDEKKTKFKVSGVLSSIRDAIVRHPNRVKGLCRDYKQAFIQDLEAFKLTYEELKEPFDEKITNLIHEMVPLRDNYIQFIEQLCVDESLFDPKIITNFFESIYPFSNLPVGYSGSFYTIQFDHYKYLIHELFLYTAAVLISRQMYTRLTEILHHRYFVQGSHLGELKDGGYELFYFYLESLEARNNRLSLSRVSVHGDLIRNSCSSTEYSWESLIEADFLLYYIHNIQILQNENNAPRFGWYPITSAFTRFSNPSIPLLHRLKSKTHFDDIKGLLSIDSIEHLQQIIELSATKGRESGVPAFAHLVPQEIGIY</sequence>
<reference evidence="2 3" key="1">
    <citation type="submission" date="2017-09" db="EMBL/GenBank/DDBJ databases">
        <title>Large-scale bioinformatics analysis of Bacillus genomes uncovers conserved roles of natural products in bacterial physiology.</title>
        <authorList>
            <consortium name="Agbiome Team Llc"/>
            <person name="Bleich R.M."/>
            <person name="Kirk G.J."/>
            <person name="Santa Maria K.C."/>
            <person name="Allen S.E."/>
            <person name="Farag S."/>
            <person name="Shank E.A."/>
            <person name="Bowers A."/>
        </authorList>
    </citation>
    <scope>NUCLEOTIDE SEQUENCE [LARGE SCALE GENOMIC DNA]</scope>
    <source>
        <strain evidence="2 3">AFS015413</strain>
    </source>
</reference>
<gene>
    <name evidence="2" type="ORF">CN398_07105</name>
</gene>
<name>A0A9X6VDG1_BACTU</name>
<dbReference type="Proteomes" id="UP000220397">
    <property type="component" value="Unassembled WGS sequence"/>
</dbReference>
<dbReference type="RefSeq" id="WP_097982166.1">
    <property type="nucleotide sequence ID" value="NZ_NTUS01000020.1"/>
</dbReference>
<dbReference type="SUPFAM" id="SSF52200">
    <property type="entry name" value="Toll/Interleukin receptor TIR domain"/>
    <property type="match status" value="1"/>
</dbReference>
<dbReference type="GO" id="GO:0007165">
    <property type="term" value="P:signal transduction"/>
    <property type="evidence" value="ECO:0007669"/>
    <property type="project" value="InterPro"/>
</dbReference>
<evidence type="ECO:0000313" key="2">
    <source>
        <dbReference type="EMBL" id="PFB08600.1"/>
    </source>
</evidence>
<protein>
    <recommendedName>
        <fullName evidence="1">SEFIR domain-containing protein</fullName>
    </recommendedName>
</protein>
<organism evidence="2 3">
    <name type="scientific">Bacillus thuringiensis</name>
    <dbReference type="NCBI Taxonomy" id="1428"/>
    <lineage>
        <taxon>Bacteria</taxon>
        <taxon>Bacillati</taxon>
        <taxon>Bacillota</taxon>
        <taxon>Bacilli</taxon>
        <taxon>Bacillales</taxon>
        <taxon>Bacillaceae</taxon>
        <taxon>Bacillus</taxon>
        <taxon>Bacillus cereus group</taxon>
    </lineage>
</organism>
<evidence type="ECO:0000259" key="1">
    <source>
        <dbReference type="PROSITE" id="PS51534"/>
    </source>
</evidence>
<dbReference type="InterPro" id="IPR035897">
    <property type="entry name" value="Toll_tir_struct_dom_sf"/>
</dbReference>